<comment type="caution">
    <text evidence="1">The sequence shown here is derived from an EMBL/GenBank/DDBJ whole genome shotgun (WGS) entry which is preliminary data.</text>
</comment>
<gene>
    <name evidence="1" type="ORF">AVEN_67644-2_1</name>
</gene>
<name>A0A4Y2ICX4_ARAVE</name>
<dbReference type="EMBL" id="BGPR01002526">
    <property type="protein sequence ID" value="GBM74916.1"/>
    <property type="molecule type" value="Genomic_DNA"/>
</dbReference>
<dbReference type="Proteomes" id="UP000499080">
    <property type="component" value="Unassembled WGS sequence"/>
</dbReference>
<feature type="non-terminal residue" evidence="1">
    <location>
        <position position="1"/>
    </location>
</feature>
<organism evidence="1 2">
    <name type="scientific">Araneus ventricosus</name>
    <name type="common">Orbweaver spider</name>
    <name type="synonym">Epeira ventricosa</name>
    <dbReference type="NCBI Taxonomy" id="182803"/>
    <lineage>
        <taxon>Eukaryota</taxon>
        <taxon>Metazoa</taxon>
        <taxon>Ecdysozoa</taxon>
        <taxon>Arthropoda</taxon>
        <taxon>Chelicerata</taxon>
        <taxon>Arachnida</taxon>
        <taxon>Araneae</taxon>
        <taxon>Araneomorphae</taxon>
        <taxon>Entelegynae</taxon>
        <taxon>Araneoidea</taxon>
        <taxon>Araneidae</taxon>
        <taxon>Araneus</taxon>
    </lineage>
</organism>
<keyword evidence="2" id="KW-1185">Reference proteome</keyword>
<evidence type="ECO:0000313" key="1">
    <source>
        <dbReference type="EMBL" id="GBM74916.1"/>
    </source>
</evidence>
<accession>A0A4Y2ICX4</accession>
<protein>
    <submittedName>
        <fullName evidence="1">Uncharacterized protein</fullName>
    </submittedName>
</protein>
<evidence type="ECO:0000313" key="2">
    <source>
        <dbReference type="Proteomes" id="UP000499080"/>
    </source>
</evidence>
<proteinExistence type="predicted"/>
<dbReference type="AlphaFoldDB" id="A0A4Y2ICX4"/>
<sequence length="103" mass="11842">SISVTGVEEIRSRRAETACDSRPHVVVVGKMLPSQEPFQVLEQMVVARSKIRTLVVMAKLLQVEPLQQLCAQRWMRTSVVVERSFSEYHLLQHLKRFLAEPDL</sequence>
<reference evidence="1 2" key="1">
    <citation type="journal article" date="2019" name="Sci. Rep.">
        <title>Orb-weaving spider Araneus ventricosus genome elucidates the spidroin gene catalogue.</title>
        <authorList>
            <person name="Kono N."/>
            <person name="Nakamura H."/>
            <person name="Ohtoshi R."/>
            <person name="Moran D.A.P."/>
            <person name="Shinohara A."/>
            <person name="Yoshida Y."/>
            <person name="Fujiwara M."/>
            <person name="Mori M."/>
            <person name="Tomita M."/>
            <person name="Arakawa K."/>
        </authorList>
    </citation>
    <scope>NUCLEOTIDE SEQUENCE [LARGE SCALE GENOMIC DNA]</scope>
</reference>